<dbReference type="InterPro" id="IPR010810">
    <property type="entry name" value="Flagellin_hook_IN_motif"/>
</dbReference>
<feature type="domain" description="Flagellar hook-associated protein 2 C-terminal" evidence="7">
    <location>
        <begin position="236"/>
        <end position="469"/>
    </location>
</feature>
<dbReference type="PANTHER" id="PTHR30288">
    <property type="entry name" value="FLAGELLAR CAP/ASSEMBLY PROTEIN FLID"/>
    <property type="match status" value="1"/>
</dbReference>
<organism evidence="8 9">
    <name type="scientific">Halopseudomonas bauzanensis</name>
    <dbReference type="NCBI Taxonomy" id="653930"/>
    <lineage>
        <taxon>Bacteria</taxon>
        <taxon>Pseudomonadati</taxon>
        <taxon>Pseudomonadota</taxon>
        <taxon>Gammaproteobacteria</taxon>
        <taxon>Pseudomonadales</taxon>
        <taxon>Pseudomonadaceae</taxon>
        <taxon>Halopseudomonas</taxon>
    </lineage>
</organism>
<proteinExistence type="inferred from homology"/>
<accession>A0A4U0YI21</accession>
<evidence type="ECO:0000256" key="1">
    <source>
        <dbReference type="ARBA" id="ARBA00009764"/>
    </source>
</evidence>
<keyword evidence="3" id="KW-0175">Coiled coil</keyword>
<dbReference type="GO" id="GO:0009421">
    <property type="term" value="C:bacterial-type flagellum filament cap"/>
    <property type="evidence" value="ECO:0007669"/>
    <property type="project" value="InterPro"/>
</dbReference>
<dbReference type="EMBL" id="SWAV01000004">
    <property type="protein sequence ID" value="TKA90788.1"/>
    <property type="molecule type" value="Genomic_DNA"/>
</dbReference>
<comment type="function">
    <text evidence="5">Required for morphogenesis and for the elongation of the flagellar filament by facilitating polymerization of the flagellin monomers at the tip of growing filament. Forms a capping structure, which prevents flagellin subunits (transported through the central channel of the flagellum) from leaking out without polymerization at the distal end.</text>
</comment>
<evidence type="ECO:0000259" key="6">
    <source>
        <dbReference type="Pfam" id="PF02465"/>
    </source>
</evidence>
<dbReference type="GO" id="GO:0071973">
    <property type="term" value="P:bacterial-type flagellum-dependent cell motility"/>
    <property type="evidence" value="ECO:0007669"/>
    <property type="project" value="TreeGrafter"/>
</dbReference>
<comment type="subunit">
    <text evidence="2 5">Homopentamer.</text>
</comment>
<evidence type="ECO:0000313" key="9">
    <source>
        <dbReference type="Proteomes" id="UP000305198"/>
    </source>
</evidence>
<dbReference type="InterPro" id="IPR003481">
    <property type="entry name" value="FliD_N"/>
</dbReference>
<comment type="caution">
    <text evidence="8">The sequence shown here is derived from an EMBL/GenBank/DDBJ whole genome shotgun (WGS) entry which is preliminary data.</text>
</comment>
<name>A0A4U0YI21_9GAMM</name>
<protein>
    <recommendedName>
        <fullName evidence="5">Flagellar hook-associated protein 2</fullName>
        <shortName evidence="5">HAP2</shortName>
    </recommendedName>
    <alternativeName>
        <fullName evidence="5">Flagellar cap protein</fullName>
    </alternativeName>
</protein>
<evidence type="ECO:0000256" key="5">
    <source>
        <dbReference type="RuleBase" id="RU362066"/>
    </source>
</evidence>
<comment type="similarity">
    <text evidence="1 5">Belongs to the FliD family.</text>
</comment>
<dbReference type="Pfam" id="PF02465">
    <property type="entry name" value="FliD_N"/>
    <property type="match status" value="1"/>
</dbReference>
<dbReference type="GO" id="GO:0007155">
    <property type="term" value="P:cell adhesion"/>
    <property type="evidence" value="ECO:0007669"/>
    <property type="project" value="InterPro"/>
</dbReference>
<dbReference type="AlphaFoldDB" id="A0A4U0YI21"/>
<gene>
    <name evidence="8" type="ORF">FA869_12050</name>
</gene>
<dbReference type="Pfam" id="PF07196">
    <property type="entry name" value="Flagellin_IN"/>
    <property type="match status" value="1"/>
</dbReference>
<dbReference type="GO" id="GO:0005576">
    <property type="term" value="C:extracellular region"/>
    <property type="evidence" value="ECO:0007669"/>
    <property type="project" value="UniProtKB-SubCell"/>
</dbReference>
<dbReference type="InterPro" id="IPR010809">
    <property type="entry name" value="FliD_C"/>
</dbReference>
<evidence type="ECO:0000256" key="2">
    <source>
        <dbReference type="ARBA" id="ARBA00011255"/>
    </source>
</evidence>
<sequence>MMAITGIGSGMDVNGMVKALLNAEAAPKTAQLDRLEKSTTSKVSALGQFRSALSTFQDALGKLNDASLFEKRSATSSAAGIVSITADSKAVAGNYNVQVFNLAQTSKVALAGFDNASDALGTGSLTINVGDESLDIDVGEGNNSLTGIRDAINAAGKEMGLSATIVNDPSGEGGARLVLSSTASGTDNDISVAVSDATGELGALAFAPPSGTDADFQPTPVDADNPRAARVISYSRDANFAIDGINLSSASNTVEDAIEGVTLTLKAAQSQEALDNAETVNLGVAVDQAGVKKSITEFVDAYNKMLDSVNALTNVTPIADGDSEPLTAALVGDSSVRSFMNAMRSELGSPASGEGIRILADLGISTERDGKLKLDNDKLDKALDNNLEQVSSFFTGEQGLMGRLEERVKPFTESGGILDNRTKALQNTLTGPGGVDDQRETLAMRLSKMETRLFAQFNAMDALISQMNSTSSFLTAQLDSLPGVVNQNKK</sequence>
<evidence type="ECO:0000313" key="8">
    <source>
        <dbReference type="EMBL" id="TKA90788.1"/>
    </source>
</evidence>
<evidence type="ECO:0000259" key="7">
    <source>
        <dbReference type="Pfam" id="PF07195"/>
    </source>
</evidence>
<keyword evidence="5" id="KW-0964">Secreted</keyword>
<dbReference type="Pfam" id="PF07195">
    <property type="entry name" value="FliD_C"/>
    <property type="match status" value="1"/>
</dbReference>
<dbReference type="PANTHER" id="PTHR30288:SF0">
    <property type="entry name" value="FLAGELLAR HOOK-ASSOCIATED PROTEIN 2"/>
    <property type="match status" value="1"/>
</dbReference>
<comment type="subcellular location">
    <subcellularLocation>
        <location evidence="5">Secreted</location>
    </subcellularLocation>
    <subcellularLocation>
        <location evidence="5">Bacterial flagellum</location>
    </subcellularLocation>
</comment>
<feature type="domain" description="Flagellar hook-associated protein 2 N-terminal" evidence="6">
    <location>
        <begin position="9"/>
        <end position="105"/>
    </location>
</feature>
<keyword evidence="4 5" id="KW-0975">Bacterial flagellum</keyword>
<evidence type="ECO:0000256" key="4">
    <source>
        <dbReference type="ARBA" id="ARBA00023143"/>
    </source>
</evidence>
<dbReference type="InterPro" id="IPR040026">
    <property type="entry name" value="FliD"/>
</dbReference>
<reference evidence="8 9" key="1">
    <citation type="submission" date="2019-04" db="EMBL/GenBank/DDBJ databases">
        <title>Crypto-aerobic microbial life in anoxic (sulfidic) marine sediments.</title>
        <authorList>
            <person name="Bhattacharya S."/>
            <person name="Roy C."/>
            <person name="Mondal N."/>
            <person name="Sarkar J."/>
            <person name="Mandal S."/>
            <person name="Rameez M.J."/>
            <person name="Ghosh W."/>
        </authorList>
    </citation>
    <scope>NUCLEOTIDE SEQUENCE [LARGE SCALE GENOMIC DNA]</scope>
    <source>
        <strain evidence="8 9">SBBB</strain>
    </source>
</reference>
<dbReference type="Proteomes" id="UP000305198">
    <property type="component" value="Unassembled WGS sequence"/>
</dbReference>
<evidence type="ECO:0000256" key="3">
    <source>
        <dbReference type="ARBA" id="ARBA00023054"/>
    </source>
</evidence>
<dbReference type="GO" id="GO:0009424">
    <property type="term" value="C:bacterial-type flagellum hook"/>
    <property type="evidence" value="ECO:0007669"/>
    <property type="project" value="UniProtKB-UniRule"/>
</dbReference>